<sequence length="115" mass="12617">MEHGCGCLTPDDASCNNCGMPNESLHDPSPMHRWPQESGLAHGSSQGGESAGDSTTRQVIFSARFVKSIAGGRGFGFKEISSYLMKGQRIKSLYMVMSHYVGRGLKVENFQRPYE</sequence>
<feature type="region of interest" description="Disordered" evidence="1">
    <location>
        <begin position="18"/>
        <end position="55"/>
    </location>
</feature>
<organism evidence="2 3">
    <name type="scientific">Datura stramonium</name>
    <name type="common">Jimsonweed</name>
    <name type="synonym">Common thornapple</name>
    <dbReference type="NCBI Taxonomy" id="4076"/>
    <lineage>
        <taxon>Eukaryota</taxon>
        <taxon>Viridiplantae</taxon>
        <taxon>Streptophyta</taxon>
        <taxon>Embryophyta</taxon>
        <taxon>Tracheophyta</taxon>
        <taxon>Spermatophyta</taxon>
        <taxon>Magnoliopsida</taxon>
        <taxon>eudicotyledons</taxon>
        <taxon>Gunneridae</taxon>
        <taxon>Pentapetalae</taxon>
        <taxon>asterids</taxon>
        <taxon>lamiids</taxon>
        <taxon>Solanales</taxon>
        <taxon>Solanaceae</taxon>
        <taxon>Solanoideae</taxon>
        <taxon>Datureae</taxon>
        <taxon>Datura</taxon>
    </lineage>
</organism>
<accession>A0ABS8RUD0</accession>
<keyword evidence="3" id="KW-1185">Reference proteome</keyword>
<evidence type="ECO:0000313" key="3">
    <source>
        <dbReference type="Proteomes" id="UP000823775"/>
    </source>
</evidence>
<dbReference type="Proteomes" id="UP000823775">
    <property type="component" value="Unassembled WGS sequence"/>
</dbReference>
<evidence type="ECO:0000256" key="1">
    <source>
        <dbReference type="SAM" id="MobiDB-lite"/>
    </source>
</evidence>
<dbReference type="EMBL" id="JACEIK010000129">
    <property type="protein sequence ID" value="MCD7450394.1"/>
    <property type="molecule type" value="Genomic_DNA"/>
</dbReference>
<comment type="caution">
    <text evidence="2">The sequence shown here is derived from an EMBL/GenBank/DDBJ whole genome shotgun (WGS) entry which is preliminary data.</text>
</comment>
<proteinExistence type="predicted"/>
<protein>
    <submittedName>
        <fullName evidence="2">Uncharacterized protein</fullName>
    </submittedName>
</protein>
<evidence type="ECO:0000313" key="2">
    <source>
        <dbReference type="EMBL" id="MCD7450394.1"/>
    </source>
</evidence>
<gene>
    <name evidence="2" type="ORF">HAX54_005738</name>
</gene>
<name>A0ABS8RUD0_DATST</name>
<reference evidence="2 3" key="1">
    <citation type="journal article" date="2021" name="BMC Genomics">
        <title>Datura genome reveals duplications of psychoactive alkaloid biosynthetic genes and high mutation rate following tissue culture.</title>
        <authorList>
            <person name="Rajewski A."/>
            <person name="Carter-House D."/>
            <person name="Stajich J."/>
            <person name="Litt A."/>
        </authorList>
    </citation>
    <scope>NUCLEOTIDE SEQUENCE [LARGE SCALE GENOMIC DNA]</scope>
    <source>
        <strain evidence="2">AR-01</strain>
    </source>
</reference>